<name>A0A1Y2MBS3_EPING</name>
<reference evidence="1 2" key="1">
    <citation type="journal article" date="2017" name="Genome Announc.">
        <title>Genome sequence of the saprophytic ascomycete Epicoccum nigrum ICMP 19927 strain isolated from New Zealand.</title>
        <authorList>
            <person name="Fokin M."/>
            <person name="Fleetwood D."/>
            <person name="Weir B.S."/>
            <person name="Villas-Boas S.G."/>
        </authorList>
    </citation>
    <scope>NUCLEOTIDE SEQUENCE [LARGE SCALE GENOMIC DNA]</scope>
    <source>
        <strain evidence="1 2">ICMP 19927</strain>
    </source>
</reference>
<dbReference type="Proteomes" id="UP000193240">
    <property type="component" value="Unassembled WGS sequence"/>
</dbReference>
<sequence>MPAESLEALYLDHFLMASDAALYDFIVAQDAHPFIGAAYAWKDRGDWDDEKRMIVPPVQAELPQWYLHVPAVVELNIWDRIIEPHFSQSALQGLVDEHMALDWIELGYDCAVATEALGAKVEDLEWYRQTLISNSGNLLDPKPELGGICAMVYNKKECGMSEECLIALEQHFLELQQDDCDYWRQVIEYEVDTQNWVGKDICWWQALSDVIDNAFGPSKQERYNPAYLDYERRVNKGDLGTEIFGVDLLLLPINAQAATYYEVFDAQAIVAKFEHVEISSIQAEKMTCIICLDDFDKAEDYEAEDNKSNHDEAE</sequence>
<evidence type="ECO:0000313" key="1">
    <source>
        <dbReference type="EMBL" id="OSS53576.1"/>
    </source>
</evidence>
<proteinExistence type="predicted"/>
<gene>
    <name evidence="1" type="ORF">B5807_00981</name>
</gene>
<dbReference type="AlphaFoldDB" id="A0A1Y2MBS3"/>
<evidence type="ECO:0000313" key="2">
    <source>
        <dbReference type="Proteomes" id="UP000193240"/>
    </source>
</evidence>
<organism evidence="1 2">
    <name type="scientific">Epicoccum nigrum</name>
    <name type="common">Soil fungus</name>
    <name type="synonym">Epicoccum purpurascens</name>
    <dbReference type="NCBI Taxonomy" id="105696"/>
    <lineage>
        <taxon>Eukaryota</taxon>
        <taxon>Fungi</taxon>
        <taxon>Dikarya</taxon>
        <taxon>Ascomycota</taxon>
        <taxon>Pezizomycotina</taxon>
        <taxon>Dothideomycetes</taxon>
        <taxon>Pleosporomycetidae</taxon>
        <taxon>Pleosporales</taxon>
        <taxon>Pleosporineae</taxon>
        <taxon>Didymellaceae</taxon>
        <taxon>Epicoccum</taxon>
    </lineage>
</organism>
<keyword evidence="2" id="KW-1185">Reference proteome</keyword>
<accession>A0A1Y2MBS3</accession>
<protein>
    <submittedName>
        <fullName evidence="1">Uncharacterized protein</fullName>
    </submittedName>
</protein>
<dbReference type="EMBL" id="KZ107838">
    <property type="protein sequence ID" value="OSS53576.1"/>
    <property type="molecule type" value="Genomic_DNA"/>
</dbReference>
<dbReference type="InParanoid" id="A0A1Y2MBS3"/>